<dbReference type="InterPro" id="IPR039781">
    <property type="entry name" value="Rad21/Rec8-like"/>
</dbReference>
<dbReference type="Pfam" id="PF04825">
    <property type="entry name" value="Rad21_Rec8_N"/>
    <property type="match status" value="1"/>
</dbReference>
<comment type="subcellular location">
    <subcellularLocation>
        <location evidence="1">Nucleus</location>
    </subcellularLocation>
</comment>
<keyword evidence="5" id="KW-1185">Reference proteome</keyword>
<dbReference type="GO" id="GO:0008278">
    <property type="term" value="C:cohesin complex"/>
    <property type="evidence" value="ECO:0007669"/>
    <property type="project" value="InterPro"/>
</dbReference>
<dbReference type="GO" id="GO:1990414">
    <property type="term" value="P:replication-born double-strand break repair via sister chromatid exchange"/>
    <property type="evidence" value="ECO:0007669"/>
    <property type="project" value="TreeGrafter"/>
</dbReference>
<evidence type="ECO:0000256" key="1">
    <source>
        <dbReference type="ARBA" id="ARBA00004123"/>
    </source>
</evidence>
<organism evidence="4 5">
    <name type="scientific">Lupinus luteus</name>
    <name type="common">European yellow lupine</name>
    <dbReference type="NCBI Taxonomy" id="3873"/>
    <lineage>
        <taxon>Eukaryota</taxon>
        <taxon>Viridiplantae</taxon>
        <taxon>Streptophyta</taxon>
        <taxon>Embryophyta</taxon>
        <taxon>Tracheophyta</taxon>
        <taxon>Spermatophyta</taxon>
        <taxon>Magnoliopsida</taxon>
        <taxon>eudicotyledons</taxon>
        <taxon>Gunneridae</taxon>
        <taxon>Pentapetalae</taxon>
        <taxon>rosids</taxon>
        <taxon>fabids</taxon>
        <taxon>Fabales</taxon>
        <taxon>Fabaceae</taxon>
        <taxon>Papilionoideae</taxon>
        <taxon>50 kb inversion clade</taxon>
        <taxon>genistoids sensu lato</taxon>
        <taxon>core genistoids</taxon>
        <taxon>Genisteae</taxon>
        <taxon>Lupinus</taxon>
    </lineage>
</organism>
<proteinExistence type="predicted"/>
<reference evidence="4 5" key="1">
    <citation type="submission" date="2024-03" db="EMBL/GenBank/DDBJ databases">
        <authorList>
            <person name="Martinez-Hernandez J."/>
        </authorList>
    </citation>
    <scope>NUCLEOTIDE SEQUENCE [LARGE SCALE GENOMIC DNA]</scope>
</reference>
<dbReference type="PANTHER" id="PTHR12585:SF69">
    <property type="entry name" value="FI11703P"/>
    <property type="match status" value="1"/>
</dbReference>
<protein>
    <recommendedName>
        <fullName evidence="3">Rad21/Rec8-like protein N-terminal domain-containing protein</fullName>
    </recommendedName>
</protein>
<accession>A0AAV1W2N4</accession>
<sequence length="66" mass="7482">MFYSQFILAKKGPLGTIWIAAHLERKLRKNQVADTDIGISVGCQVSEGENMFREVEEGKYGNNTQY</sequence>
<dbReference type="InterPro" id="IPR006910">
    <property type="entry name" value="Rad21_Rec8_N"/>
</dbReference>
<dbReference type="GO" id="GO:0005634">
    <property type="term" value="C:nucleus"/>
    <property type="evidence" value="ECO:0007669"/>
    <property type="project" value="UniProtKB-SubCell"/>
</dbReference>
<evidence type="ECO:0000313" key="4">
    <source>
        <dbReference type="EMBL" id="CAL0303266.1"/>
    </source>
</evidence>
<dbReference type="EMBL" id="CAXHTB010000003">
    <property type="protein sequence ID" value="CAL0303266.1"/>
    <property type="molecule type" value="Genomic_DNA"/>
</dbReference>
<gene>
    <name evidence="4" type="ORF">LLUT_LOCUS4326</name>
</gene>
<evidence type="ECO:0000313" key="5">
    <source>
        <dbReference type="Proteomes" id="UP001497480"/>
    </source>
</evidence>
<dbReference type="Proteomes" id="UP001497480">
    <property type="component" value="Unassembled WGS sequence"/>
</dbReference>
<dbReference type="GO" id="GO:0003682">
    <property type="term" value="F:chromatin binding"/>
    <property type="evidence" value="ECO:0007669"/>
    <property type="project" value="TreeGrafter"/>
</dbReference>
<dbReference type="AlphaFoldDB" id="A0AAV1W2N4"/>
<dbReference type="GO" id="GO:0007062">
    <property type="term" value="P:sister chromatid cohesion"/>
    <property type="evidence" value="ECO:0007669"/>
    <property type="project" value="InterPro"/>
</dbReference>
<evidence type="ECO:0000259" key="3">
    <source>
        <dbReference type="Pfam" id="PF04825"/>
    </source>
</evidence>
<name>A0AAV1W2N4_LUPLU</name>
<evidence type="ECO:0000256" key="2">
    <source>
        <dbReference type="ARBA" id="ARBA00023242"/>
    </source>
</evidence>
<dbReference type="PANTHER" id="PTHR12585">
    <property type="entry name" value="SCC1 / RAD21 FAMILY MEMBER"/>
    <property type="match status" value="1"/>
</dbReference>
<feature type="domain" description="Rad21/Rec8-like protein N-terminal" evidence="3">
    <location>
        <begin position="1"/>
        <end position="42"/>
    </location>
</feature>
<comment type="caution">
    <text evidence="4">The sequence shown here is derived from an EMBL/GenBank/DDBJ whole genome shotgun (WGS) entry which is preliminary data.</text>
</comment>
<keyword evidence="2" id="KW-0539">Nucleus</keyword>